<name>A0A1Y2IM22_TRAC3</name>
<gene>
    <name evidence="2" type="ORF">PYCCODRAFT_1435995</name>
</gene>
<sequence length="145" mass="15817">MTLDSTPTPTSTPTPPDTQHPPTVTLDTPPSAPTFNIAPRHSGAQVLPRLMLVGQACQAHPSGRRSTQFFPPPPPLEVSFGTIVHTLSVPSSQAHYQQLRPKVLRLEDFMSALARQGLGARACRPALVHSLCSSRYSDDRYQLVR</sequence>
<accession>A0A1Y2IM22</accession>
<feature type="region of interest" description="Disordered" evidence="1">
    <location>
        <begin position="1"/>
        <end position="31"/>
    </location>
</feature>
<evidence type="ECO:0000313" key="3">
    <source>
        <dbReference type="Proteomes" id="UP000193067"/>
    </source>
</evidence>
<keyword evidence="3" id="KW-1185">Reference proteome</keyword>
<feature type="compositionally biased region" description="Pro residues" evidence="1">
    <location>
        <begin position="10"/>
        <end position="19"/>
    </location>
</feature>
<protein>
    <submittedName>
        <fullName evidence="2">Uncharacterized protein</fullName>
    </submittedName>
</protein>
<dbReference type="Proteomes" id="UP000193067">
    <property type="component" value="Unassembled WGS sequence"/>
</dbReference>
<organism evidence="2 3">
    <name type="scientific">Trametes coccinea (strain BRFM310)</name>
    <name type="common">Pycnoporus coccineus</name>
    <dbReference type="NCBI Taxonomy" id="1353009"/>
    <lineage>
        <taxon>Eukaryota</taxon>
        <taxon>Fungi</taxon>
        <taxon>Dikarya</taxon>
        <taxon>Basidiomycota</taxon>
        <taxon>Agaricomycotina</taxon>
        <taxon>Agaricomycetes</taxon>
        <taxon>Polyporales</taxon>
        <taxon>Polyporaceae</taxon>
        <taxon>Trametes</taxon>
    </lineage>
</organism>
<dbReference type="EMBL" id="KZ084109">
    <property type="protein sequence ID" value="OSD01703.1"/>
    <property type="molecule type" value="Genomic_DNA"/>
</dbReference>
<proteinExistence type="predicted"/>
<dbReference type="AlphaFoldDB" id="A0A1Y2IM22"/>
<reference evidence="2 3" key="1">
    <citation type="journal article" date="2015" name="Biotechnol. Biofuels">
        <title>Enhanced degradation of softwood versus hardwood by the white-rot fungus Pycnoporus coccineus.</title>
        <authorList>
            <person name="Couturier M."/>
            <person name="Navarro D."/>
            <person name="Chevret D."/>
            <person name="Henrissat B."/>
            <person name="Piumi F."/>
            <person name="Ruiz-Duenas F.J."/>
            <person name="Martinez A.T."/>
            <person name="Grigoriev I.V."/>
            <person name="Riley R."/>
            <person name="Lipzen A."/>
            <person name="Berrin J.G."/>
            <person name="Master E.R."/>
            <person name="Rosso M.N."/>
        </authorList>
    </citation>
    <scope>NUCLEOTIDE SEQUENCE [LARGE SCALE GENOMIC DNA]</scope>
    <source>
        <strain evidence="2 3">BRFM310</strain>
    </source>
</reference>
<evidence type="ECO:0000256" key="1">
    <source>
        <dbReference type="SAM" id="MobiDB-lite"/>
    </source>
</evidence>
<evidence type="ECO:0000313" key="2">
    <source>
        <dbReference type="EMBL" id="OSD01703.1"/>
    </source>
</evidence>